<organism evidence="1 2">
    <name type="scientific">Hohenbuehelia grisea</name>
    <dbReference type="NCBI Taxonomy" id="104357"/>
    <lineage>
        <taxon>Eukaryota</taxon>
        <taxon>Fungi</taxon>
        <taxon>Dikarya</taxon>
        <taxon>Basidiomycota</taxon>
        <taxon>Agaricomycotina</taxon>
        <taxon>Agaricomycetes</taxon>
        <taxon>Agaricomycetidae</taxon>
        <taxon>Agaricales</taxon>
        <taxon>Pleurotineae</taxon>
        <taxon>Pleurotaceae</taxon>
        <taxon>Hohenbuehelia</taxon>
    </lineage>
</organism>
<dbReference type="EMBL" id="JASNQZ010000012">
    <property type="protein sequence ID" value="KAL0949676.1"/>
    <property type="molecule type" value="Genomic_DNA"/>
</dbReference>
<sequence>MPQALLAVSSEPGENVSLEEFQDWYNNEHVPIRLNHLSCFLTGARFEAADAKSPSWLALYDIDDTSTFTDESYTSLRKNRSPREADLIKRLELLDRRTYETFLDSGESSRTSSLKYENPTRFLFTHGLQKQSADPADRDVEEWFKTTMKLNSTGSWVRTRVLKCIDNIKTGTKVDEGAESQNVPRYLVIHELLDQSVRSSIEVSVSQASLSMEIVEARGWQLYRAYPCVAQGNVSSV</sequence>
<keyword evidence="2" id="KW-1185">Reference proteome</keyword>
<accession>A0ABR3J2K7</accession>
<name>A0ABR3J2K7_9AGAR</name>
<gene>
    <name evidence="1" type="ORF">HGRIS_009714</name>
</gene>
<reference evidence="2" key="1">
    <citation type="submission" date="2024-06" db="EMBL/GenBank/DDBJ databases">
        <title>Multi-omics analyses provide insights into the biosynthesis of the anticancer antibiotic pleurotin in Hohenbuehelia grisea.</title>
        <authorList>
            <person name="Weaver J.A."/>
            <person name="Alberti F."/>
        </authorList>
    </citation>
    <scope>NUCLEOTIDE SEQUENCE [LARGE SCALE GENOMIC DNA]</scope>
    <source>
        <strain evidence="2">T-177</strain>
    </source>
</reference>
<comment type="caution">
    <text evidence="1">The sequence shown here is derived from an EMBL/GenBank/DDBJ whole genome shotgun (WGS) entry which is preliminary data.</text>
</comment>
<evidence type="ECO:0000313" key="2">
    <source>
        <dbReference type="Proteomes" id="UP001556367"/>
    </source>
</evidence>
<protein>
    <recommendedName>
        <fullName evidence="3">EthD domain-containing protein</fullName>
    </recommendedName>
</protein>
<proteinExistence type="predicted"/>
<evidence type="ECO:0000313" key="1">
    <source>
        <dbReference type="EMBL" id="KAL0949676.1"/>
    </source>
</evidence>
<evidence type="ECO:0008006" key="3">
    <source>
        <dbReference type="Google" id="ProtNLM"/>
    </source>
</evidence>
<dbReference type="Proteomes" id="UP001556367">
    <property type="component" value="Unassembled WGS sequence"/>
</dbReference>